<evidence type="ECO:0000313" key="3">
    <source>
        <dbReference type="Proteomes" id="UP001217089"/>
    </source>
</evidence>
<feature type="region of interest" description="Disordered" evidence="1">
    <location>
        <begin position="313"/>
        <end position="363"/>
    </location>
</feature>
<accession>A0ABQ9EWB5</accession>
<dbReference type="PANTHER" id="PTHR15435">
    <property type="entry name" value="KICSTOR COMPLEX PROTEIN KAPTIN"/>
    <property type="match status" value="1"/>
</dbReference>
<proteinExistence type="predicted"/>
<sequence>MERSWRWTDAHFCKLPSQTDYLYGITTTPQTNVYGHAKVIDPLGSNKLLIASLAGKITALEYQRVFDKLTPSTKGINFTYIPGGSELVSIDVINKSPTNGLTVGVTFIKLQDEEEGGHTHMQYLNVYSSNQPEEATLESVARRYSVIFMALRLILGSKTEQVFLLSGSDNKVHMYREVSLSDTNEHTCIEEASESYFPEFQNLQSCVQWMDIIYFDDNKRRLTATGHQNGLVQVHLIDVTTSKVLKSWSIEHDSPITCIRLFTTNNKVPCPAFVNKDELMELLAYKFVERDLAGSRSNSLEKAEEEIQSILQSNTNIADSAEKQRHKSNETETSSDNVKDTPITRRVRSQENLSSSLKNSPQTEITKTIKNSPQTDVINVKDTKTESKTPCSYVGIKQNYKLLWQRSFPCPIMGVDRVDIMGDGMDDLVVVTLRGMHVIQPDLQEVAKVCFERLKDLTITNEENKT</sequence>
<keyword evidence="3" id="KW-1185">Reference proteome</keyword>
<organism evidence="2 3">
    <name type="scientific">Tegillarca granosa</name>
    <name type="common">Malaysian cockle</name>
    <name type="synonym">Anadara granosa</name>
    <dbReference type="NCBI Taxonomy" id="220873"/>
    <lineage>
        <taxon>Eukaryota</taxon>
        <taxon>Metazoa</taxon>
        <taxon>Spiralia</taxon>
        <taxon>Lophotrochozoa</taxon>
        <taxon>Mollusca</taxon>
        <taxon>Bivalvia</taxon>
        <taxon>Autobranchia</taxon>
        <taxon>Pteriomorphia</taxon>
        <taxon>Arcoida</taxon>
        <taxon>Arcoidea</taxon>
        <taxon>Arcidae</taxon>
        <taxon>Tegillarca</taxon>
    </lineage>
</organism>
<dbReference type="PANTHER" id="PTHR15435:SF2">
    <property type="entry name" value="KICSTOR COMPLEX PROTEIN KAPTIN"/>
    <property type="match status" value="1"/>
</dbReference>
<evidence type="ECO:0000256" key="1">
    <source>
        <dbReference type="SAM" id="MobiDB-lite"/>
    </source>
</evidence>
<gene>
    <name evidence="2" type="ORF">KUTeg_014331</name>
</gene>
<dbReference type="EMBL" id="JARBDR010000657">
    <property type="protein sequence ID" value="KAJ8309457.1"/>
    <property type="molecule type" value="Genomic_DNA"/>
</dbReference>
<dbReference type="Proteomes" id="UP001217089">
    <property type="component" value="Unassembled WGS sequence"/>
</dbReference>
<protein>
    <submittedName>
        <fullName evidence="2">Uncharacterized protein</fullName>
    </submittedName>
</protein>
<comment type="caution">
    <text evidence="2">The sequence shown here is derived from an EMBL/GenBank/DDBJ whole genome shotgun (WGS) entry which is preliminary data.</text>
</comment>
<evidence type="ECO:0000313" key="2">
    <source>
        <dbReference type="EMBL" id="KAJ8309457.1"/>
    </source>
</evidence>
<feature type="compositionally biased region" description="Basic and acidic residues" evidence="1">
    <location>
        <begin position="320"/>
        <end position="330"/>
    </location>
</feature>
<dbReference type="InterPro" id="IPR036322">
    <property type="entry name" value="WD40_repeat_dom_sf"/>
</dbReference>
<dbReference type="SUPFAM" id="SSF50978">
    <property type="entry name" value="WD40 repeat-like"/>
    <property type="match status" value="1"/>
</dbReference>
<feature type="compositionally biased region" description="Polar residues" evidence="1">
    <location>
        <begin position="350"/>
        <end position="363"/>
    </location>
</feature>
<name>A0ABQ9EWB5_TEGGR</name>
<reference evidence="2 3" key="1">
    <citation type="submission" date="2022-12" db="EMBL/GenBank/DDBJ databases">
        <title>Chromosome-level genome of Tegillarca granosa.</title>
        <authorList>
            <person name="Kim J."/>
        </authorList>
    </citation>
    <scope>NUCLEOTIDE SEQUENCE [LARGE SCALE GENOMIC DNA]</scope>
    <source>
        <strain evidence="2">Teg-2019</strain>
        <tissue evidence="2">Adductor muscle</tissue>
    </source>
</reference>
<dbReference type="InterPro" id="IPR029982">
    <property type="entry name" value="Kptn"/>
</dbReference>